<dbReference type="InterPro" id="IPR029060">
    <property type="entry name" value="PIN-like_dom_sf"/>
</dbReference>
<comment type="caution">
    <text evidence="7">The sequence shown here is derived from an EMBL/GenBank/DDBJ whole genome shotgun (WGS) entry which is preliminary data.</text>
</comment>
<keyword evidence="5" id="KW-0800">Toxin</keyword>
<keyword evidence="2 5" id="KW-0540">Nuclease</keyword>
<keyword evidence="3 5" id="KW-0479">Metal-binding</keyword>
<dbReference type="Pfam" id="PF01850">
    <property type="entry name" value="PIN"/>
    <property type="match status" value="1"/>
</dbReference>
<keyword evidence="4 5" id="KW-0378">Hydrolase</keyword>
<dbReference type="HAMAP" id="MF_00265">
    <property type="entry name" value="VapC_Nob1"/>
    <property type="match status" value="1"/>
</dbReference>
<evidence type="ECO:0000256" key="3">
    <source>
        <dbReference type="ARBA" id="ARBA00022723"/>
    </source>
</evidence>
<evidence type="ECO:0000259" key="6">
    <source>
        <dbReference type="Pfam" id="PF01850"/>
    </source>
</evidence>
<comment type="similarity">
    <text evidence="5">Belongs to the PINc/VapC protein family.</text>
</comment>
<dbReference type="SUPFAM" id="SSF88723">
    <property type="entry name" value="PIN domain-like"/>
    <property type="match status" value="1"/>
</dbReference>
<dbReference type="CDD" id="cd09871">
    <property type="entry name" value="PIN_MtVapC28-VapC30-like"/>
    <property type="match status" value="1"/>
</dbReference>
<dbReference type="EMBL" id="JAUFPX010000001">
    <property type="protein sequence ID" value="MDN3589011.1"/>
    <property type="molecule type" value="Genomic_DNA"/>
</dbReference>
<comment type="cofactor">
    <cofactor evidence="5">
        <name>Mg(2+)</name>
        <dbReference type="ChEBI" id="CHEBI:18420"/>
    </cofactor>
</comment>
<dbReference type="Gene3D" id="3.40.50.1010">
    <property type="entry name" value="5'-nuclease"/>
    <property type="match status" value="1"/>
</dbReference>
<proteinExistence type="inferred from homology"/>
<keyword evidence="1 5" id="KW-1277">Toxin-antitoxin system</keyword>
<comment type="function">
    <text evidence="5">Toxic component of a toxin-antitoxin (TA) system. An RNase.</text>
</comment>
<evidence type="ECO:0000256" key="2">
    <source>
        <dbReference type="ARBA" id="ARBA00022722"/>
    </source>
</evidence>
<dbReference type="RefSeq" id="WP_238226430.1">
    <property type="nucleotide sequence ID" value="NZ_BPQD01000017.1"/>
</dbReference>
<name>A0ABT8BCG1_9HYPH</name>
<organism evidence="7 8">
    <name type="scientific">Methylobacterium adhaesivum</name>
    <dbReference type="NCBI Taxonomy" id="333297"/>
    <lineage>
        <taxon>Bacteria</taxon>
        <taxon>Pseudomonadati</taxon>
        <taxon>Pseudomonadota</taxon>
        <taxon>Alphaproteobacteria</taxon>
        <taxon>Hyphomicrobiales</taxon>
        <taxon>Methylobacteriaceae</taxon>
        <taxon>Methylobacterium</taxon>
    </lineage>
</organism>
<keyword evidence="8" id="KW-1185">Reference proteome</keyword>
<dbReference type="InterPro" id="IPR002716">
    <property type="entry name" value="PIN_dom"/>
</dbReference>
<keyword evidence="5" id="KW-0460">Magnesium</keyword>
<accession>A0ABT8BCG1</accession>
<dbReference type="Proteomes" id="UP001224644">
    <property type="component" value="Unassembled WGS sequence"/>
</dbReference>
<evidence type="ECO:0000256" key="4">
    <source>
        <dbReference type="ARBA" id="ARBA00022801"/>
    </source>
</evidence>
<evidence type="ECO:0000256" key="1">
    <source>
        <dbReference type="ARBA" id="ARBA00022649"/>
    </source>
</evidence>
<feature type="binding site" evidence="5">
    <location>
        <position position="4"/>
    </location>
    <ligand>
        <name>Mg(2+)</name>
        <dbReference type="ChEBI" id="CHEBI:18420"/>
    </ligand>
</feature>
<sequence length="134" mass="14278">MFLDASAIVAILARESGFERLIERVEAASPLWTSGLSVLEAVLALHRIKGAPIPVAQEAVETFLAQASVSLVPVAEPETHEAVSAYARYGKGQGHPAQLNLGDCFSYACARTKRVPLLFVGNDFSRTDIPSALA</sequence>
<gene>
    <name evidence="5" type="primary">vapC</name>
    <name evidence="7" type="ORF">QWZ12_00140</name>
</gene>
<protein>
    <recommendedName>
        <fullName evidence="5">Ribonuclease VapC</fullName>
        <shortName evidence="5">RNase VapC</shortName>
        <ecNumber evidence="5">3.1.-.-</ecNumber>
    </recommendedName>
    <alternativeName>
        <fullName evidence="5">Toxin VapC</fullName>
    </alternativeName>
</protein>
<reference evidence="8" key="1">
    <citation type="journal article" date="2019" name="Int. J. Syst. Evol. Microbiol.">
        <title>The Global Catalogue of Microorganisms (GCM) 10K type strain sequencing project: providing services to taxonomists for standard genome sequencing and annotation.</title>
        <authorList>
            <consortium name="The Broad Institute Genomics Platform"/>
            <consortium name="The Broad Institute Genome Sequencing Center for Infectious Disease"/>
            <person name="Wu L."/>
            <person name="Ma J."/>
        </authorList>
    </citation>
    <scope>NUCLEOTIDE SEQUENCE [LARGE SCALE GENOMIC DNA]</scope>
    <source>
        <strain evidence="8">CECT 7069</strain>
    </source>
</reference>
<dbReference type="InterPro" id="IPR022907">
    <property type="entry name" value="VapC_family"/>
</dbReference>
<evidence type="ECO:0000256" key="5">
    <source>
        <dbReference type="HAMAP-Rule" id="MF_00265"/>
    </source>
</evidence>
<feature type="binding site" evidence="5">
    <location>
        <position position="103"/>
    </location>
    <ligand>
        <name>Mg(2+)</name>
        <dbReference type="ChEBI" id="CHEBI:18420"/>
    </ligand>
</feature>
<evidence type="ECO:0000313" key="8">
    <source>
        <dbReference type="Proteomes" id="UP001224644"/>
    </source>
</evidence>
<feature type="domain" description="PIN" evidence="6">
    <location>
        <begin position="1"/>
        <end position="128"/>
    </location>
</feature>
<dbReference type="EC" id="3.1.-.-" evidence="5"/>
<evidence type="ECO:0000313" key="7">
    <source>
        <dbReference type="EMBL" id="MDN3589011.1"/>
    </source>
</evidence>